<dbReference type="RefSeq" id="WP_013444357.1">
    <property type="nucleotide sequence ID" value="NC_014734.1"/>
</dbReference>
<dbReference type="InterPro" id="IPR032627">
    <property type="entry name" value="DUF4876"/>
</dbReference>
<evidence type="ECO:0000313" key="2">
    <source>
        <dbReference type="Proteomes" id="UP000008718"/>
    </source>
</evidence>
<dbReference type="OrthoDB" id="1409865at2"/>
<name>E4T2P4_PALPW</name>
<gene>
    <name evidence="1" type="ordered locus">Palpr_0834</name>
</gene>
<reference key="1">
    <citation type="submission" date="2010-11" db="EMBL/GenBank/DDBJ databases">
        <title>The complete genome of Paludibacter propionicigenes DSM 17365.</title>
        <authorList>
            <consortium name="US DOE Joint Genome Institute (JGI-PGF)"/>
            <person name="Lucas S."/>
            <person name="Copeland A."/>
            <person name="Lapidus A."/>
            <person name="Bruce D."/>
            <person name="Goodwin L."/>
            <person name="Pitluck S."/>
            <person name="Kyrpides N."/>
            <person name="Mavromatis K."/>
            <person name="Ivanova N."/>
            <person name="Munk A.C."/>
            <person name="Brettin T."/>
            <person name="Detter J.C."/>
            <person name="Han C."/>
            <person name="Tapia R."/>
            <person name="Land M."/>
            <person name="Hauser L."/>
            <person name="Markowitz V."/>
            <person name="Cheng J.-F."/>
            <person name="Hugenholtz P."/>
            <person name="Woyke T."/>
            <person name="Wu D."/>
            <person name="Gronow S."/>
            <person name="Wellnitz S."/>
            <person name="Brambilla E."/>
            <person name="Klenk H.-P."/>
            <person name="Eisen J.A."/>
        </authorList>
    </citation>
    <scope>NUCLEOTIDE SEQUENCE</scope>
    <source>
        <strain>WB4</strain>
    </source>
</reference>
<dbReference type="KEGG" id="ppn:Palpr_0834"/>
<dbReference type="eggNOG" id="ENOG502Z9BC">
    <property type="taxonomic scope" value="Bacteria"/>
</dbReference>
<dbReference type="Proteomes" id="UP000008718">
    <property type="component" value="Chromosome"/>
</dbReference>
<dbReference type="STRING" id="694427.Palpr_0834"/>
<dbReference type="EMBL" id="CP002345">
    <property type="protein sequence ID" value="ADQ78988.1"/>
    <property type="molecule type" value="Genomic_DNA"/>
</dbReference>
<evidence type="ECO:0008006" key="3">
    <source>
        <dbReference type="Google" id="ProtNLM"/>
    </source>
</evidence>
<protein>
    <recommendedName>
        <fullName evidence="3">DUF4876 domain-containing protein</fullName>
    </recommendedName>
</protein>
<dbReference type="Pfam" id="PF16215">
    <property type="entry name" value="DUF4876"/>
    <property type="match status" value="1"/>
</dbReference>
<keyword evidence="2" id="KW-1185">Reference proteome</keyword>
<proteinExistence type="predicted"/>
<reference evidence="1 2" key="2">
    <citation type="journal article" date="2011" name="Stand. Genomic Sci.">
        <title>Complete genome sequence of Paludibacter propionicigenes type strain (WB4).</title>
        <authorList>
            <person name="Gronow S."/>
            <person name="Munk C."/>
            <person name="Lapidus A."/>
            <person name="Nolan M."/>
            <person name="Lucas S."/>
            <person name="Hammon N."/>
            <person name="Deshpande S."/>
            <person name="Cheng J.F."/>
            <person name="Tapia R."/>
            <person name="Han C."/>
            <person name="Goodwin L."/>
            <person name="Pitluck S."/>
            <person name="Liolios K."/>
            <person name="Ivanova N."/>
            <person name="Mavromatis K."/>
            <person name="Mikhailova N."/>
            <person name="Pati A."/>
            <person name="Chen A."/>
            <person name="Palaniappan K."/>
            <person name="Land M."/>
            <person name="Hauser L."/>
            <person name="Chang Y.J."/>
            <person name="Jeffries C.D."/>
            <person name="Brambilla E."/>
            <person name="Rohde M."/>
            <person name="Goker M."/>
            <person name="Detter J.C."/>
            <person name="Woyke T."/>
            <person name="Bristow J."/>
            <person name="Eisen J.A."/>
            <person name="Markowitz V."/>
            <person name="Hugenholtz P."/>
            <person name="Kyrpides N.C."/>
            <person name="Klenk H.P."/>
        </authorList>
    </citation>
    <scope>NUCLEOTIDE SEQUENCE [LARGE SCALE GENOMIC DNA]</scope>
    <source>
        <strain evidence="2">DSM 17365 / JCM 13257 / WB4</strain>
    </source>
</reference>
<dbReference type="HOGENOM" id="CLU_046268_1_0_10"/>
<evidence type="ECO:0000313" key="1">
    <source>
        <dbReference type="EMBL" id="ADQ78988.1"/>
    </source>
</evidence>
<sequence>MKKYILYLLLIGNCILSSCRKDIAIDSAFAPEINLHLKYKMFGDTSPFSNPLSMTLTNTTEQITYQFKSDLWGKFTLVQLLPGEYTISVTGTLTAAEVTQVTGKNAVDGSNLIGFKSSVNFKQGETPLLSDIDLILPTQSSLIFKELYYCGSRTPSNGSYRNDNFYTIYNNSDNPVLLNNVYIANTENYGGIGVTGPLWPGETQGEYKHVYLQAIWKIVAGENPVYIQPGQSVTIATMAAPHNQDSQYNLSSPVNLIDADYEAYSSDPSNKYTDFPAVNMSRAFWPDYGDLWRISVLGQGMVLIQATKEEFSGFGTVTLPEAFQDPFENEEYWLCKKVPVKFIIDAVDLIQNKTVTNTKRFPPMLDSGFATVAGTYTGSSVIRKIIGNKNGRLIYQDSNNSTEDFEVSPKAIFK</sequence>
<dbReference type="PROSITE" id="PS51257">
    <property type="entry name" value="PROKAR_LIPOPROTEIN"/>
    <property type="match status" value="1"/>
</dbReference>
<accession>E4T2P4</accession>
<organism evidence="1 2">
    <name type="scientific">Paludibacter propionicigenes (strain DSM 17365 / JCM 13257 / WB4)</name>
    <dbReference type="NCBI Taxonomy" id="694427"/>
    <lineage>
        <taxon>Bacteria</taxon>
        <taxon>Pseudomonadati</taxon>
        <taxon>Bacteroidota</taxon>
        <taxon>Bacteroidia</taxon>
        <taxon>Bacteroidales</taxon>
        <taxon>Paludibacteraceae</taxon>
        <taxon>Paludibacter</taxon>
    </lineage>
</organism>
<dbReference type="AlphaFoldDB" id="E4T2P4"/>